<reference evidence="6" key="1">
    <citation type="submission" date="2017-02" db="UniProtKB">
        <authorList>
            <consortium name="WormBaseParasite"/>
        </authorList>
    </citation>
    <scope>IDENTIFICATION</scope>
</reference>
<feature type="chain" id="PRO_5033230042" evidence="1">
    <location>
        <begin position="19"/>
        <end position="205"/>
    </location>
</feature>
<dbReference type="Proteomes" id="UP000274756">
    <property type="component" value="Unassembled WGS sequence"/>
</dbReference>
<dbReference type="PANTHER" id="PTHR22803">
    <property type="entry name" value="MANNOSE, PHOSPHOLIPASE, LECTIN RECEPTOR RELATED"/>
    <property type="match status" value="1"/>
</dbReference>
<evidence type="ECO:0000313" key="4">
    <source>
        <dbReference type="Proteomes" id="UP000038040"/>
    </source>
</evidence>
<evidence type="ECO:0000313" key="5">
    <source>
        <dbReference type="Proteomes" id="UP000274756"/>
    </source>
</evidence>
<proteinExistence type="predicted"/>
<feature type="domain" description="C-type lectin" evidence="2">
    <location>
        <begin position="85"/>
        <end position="189"/>
    </location>
</feature>
<protein>
    <submittedName>
        <fullName evidence="6">C-type lectin domain-containing protein</fullName>
    </submittedName>
</protein>
<dbReference type="STRING" id="318479.A0A0N4UMI1"/>
<accession>A0A0N4UMI1</accession>
<evidence type="ECO:0000313" key="6">
    <source>
        <dbReference type="WBParaSite" id="DME_0000905801-mRNA-1"/>
    </source>
</evidence>
<evidence type="ECO:0000313" key="3">
    <source>
        <dbReference type="EMBL" id="VDN60606.1"/>
    </source>
</evidence>
<keyword evidence="1" id="KW-0732">Signal</keyword>
<dbReference type="PROSITE" id="PS50041">
    <property type="entry name" value="C_TYPE_LECTIN_2"/>
    <property type="match status" value="1"/>
</dbReference>
<dbReference type="InterPro" id="IPR001304">
    <property type="entry name" value="C-type_lectin-like"/>
</dbReference>
<dbReference type="AlphaFoldDB" id="A0A0N4UMI1"/>
<gene>
    <name evidence="3" type="ORF">DME_LOCUS10579</name>
</gene>
<dbReference type="SMART" id="SM00034">
    <property type="entry name" value="CLECT"/>
    <property type="match status" value="1"/>
</dbReference>
<keyword evidence="5" id="KW-1185">Reference proteome</keyword>
<dbReference type="InterPro" id="IPR016186">
    <property type="entry name" value="C-type_lectin-like/link_sf"/>
</dbReference>
<dbReference type="EMBL" id="UYYG01001226">
    <property type="protein sequence ID" value="VDN60606.1"/>
    <property type="molecule type" value="Genomic_DNA"/>
</dbReference>
<dbReference type="CDD" id="cd00037">
    <property type="entry name" value="CLECT"/>
    <property type="match status" value="1"/>
</dbReference>
<dbReference type="InterPro" id="IPR016187">
    <property type="entry name" value="CTDL_fold"/>
</dbReference>
<evidence type="ECO:0000256" key="1">
    <source>
        <dbReference type="SAM" id="SignalP"/>
    </source>
</evidence>
<name>A0A0N4UMI1_DRAME</name>
<dbReference type="OrthoDB" id="5860166at2759"/>
<dbReference type="WBParaSite" id="DME_0000905801-mRNA-1">
    <property type="protein sequence ID" value="DME_0000905801-mRNA-1"/>
    <property type="gene ID" value="DME_0000905801"/>
</dbReference>
<evidence type="ECO:0000259" key="2">
    <source>
        <dbReference type="PROSITE" id="PS50041"/>
    </source>
</evidence>
<dbReference type="Gene3D" id="3.10.100.10">
    <property type="entry name" value="Mannose-Binding Protein A, subunit A"/>
    <property type="match status" value="1"/>
</dbReference>
<dbReference type="InterPro" id="IPR050111">
    <property type="entry name" value="C-type_lectin/snaclec_domain"/>
</dbReference>
<dbReference type="Proteomes" id="UP000038040">
    <property type="component" value="Unplaced"/>
</dbReference>
<reference evidence="3 5" key="2">
    <citation type="submission" date="2018-11" db="EMBL/GenBank/DDBJ databases">
        <authorList>
            <consortium name="Pathogen Informatics"/>
        </authorList>
    </citation>
    <scope>NUCLEOTIDE SEQUENCE [LARGE SCALE GENOMIC DNA]</scope>
</reference>
<dbReference type="Pfam" id="PF00059">
    <property type="entry name" value="Lectin_C"/>
    <property type="match status" value="1"/>
</dbReference>
<organism evidence="4 6">
    <name type="scientific">Dracunculus medinensis</name>
    <name type="common">Guinea worm</name>
    <dbReference type="NCBI Taxonomy" id="318479"/>
    <lineage>
        <taxon>Eukaryota</taxon>
        <taxon>Metazoa</taxon>
        <taxon>Ecdysozoa</taxon>
        <taxon>Nematoda</taxon>
        <taxon>Chromadorea</taxon>
        <taxon>Rhabditida</taxon>
        <taxon>Spirurina</taxon>
        <taxon>Dracunculoidea</taxon>
        <taxon>Dracunculidae</taxon>
        <taxon>Dracunculus</taxon>
    </lineage>
</organism>
<feature type="signal peptide" evidence="1">
    <location>
        <begin position="1"/>
        <end position="18"/>
    </location>
</feature>
<dbReference type="SUPFAM" id="SSF56436">
    <property type="entry name" value="C-type lectin-like"/>
    <property type="match status" value="1"/>
</dbReference>
<sequence>MTFFRFFTTALIFNVAQTQFAHRPPLACAVDNDCRIFEFCFNRQYCPGGFCPLNMVCAGNQCVRDPLAPPSCPDGWTQNDQFKACYIINLGSYNYIGANIECTARGGHVTSVHSHAEMNFINSLTGGSPFWIGLRKHGFVYQWDDGTAVNFTNYRGREPDNCCPRGAAFCTLVNYIGSAGQWDDAGCNEVWRPHQTKIVCKRPLA</sequence>